<dbReference type="Proteomes" id="UP000639643">
    <property type="component" value="Unassembled WGS sequence"/>
</dbReference>
<reference evidence="1" key="1">
    <citation type="journal article" date="2020" name="Phytopathology">
        <title>Genome Sequence Resources of Colletotrichum truncatum, C. plurivorum, C. musicola, and C. sojae: Four Species Pathogenic to Soybean (Glycine max).</title>
        <authorList>
            <person name="Rogerio F."/>
            <person name="Boufleur T.R."/>
            <person name="Ciampi-Guillardi M."/>
            <person name="Sukno S.A."/>
            <person name="Thon M.R."/>
            <person name="Massola Junior N.S."/>
            <person name="Baroncelli R."/>
        </authorList>
    </citation>
    <scope>NUCLEOTIDE SEQUENCE</scope>
    <source>
        <strain evidence="1">LFN0074</strain>
    </source>
</reference>
<sequence length="63" mass="6926">MAHVLVDLGCDIYAMVDRSLVKHLHLPLVDRKKRRIQGYSSEGPLPGDAQGVAVFDLELSGHT</sequence>
<accession>A0A8H6K106</accession>
<gene>
    <name evidence="1" type="ORF">CMUS01_11092</name>
</gene>
<organism evidence="1 2">
    <name type="scientific">Colletotrichum musicola</name>
    <dbReference type="NCBI Taxonomy" id="2175873"/>
    <lineage>
        <taxon>Eukaryota</taxon>
        <taxon>Fungi</taxon>
        <taxon>Dikarya</taxon>
        <taxon>Ascomycota</taxon>
        <taxon>Pezizomycotina</taxon>
        <taxon>Sordariomycetes</taxon>
        <taxon>Hypocreomycetidae</taxon>
        <taxon>Glomerellales</taxon>
        <taxon>Glomerellaceae</taxon>
        <taxon>Colletotrichum</taxon>
        <taxon>Colletotrichum orchidearum species complex</taxon>
    </lineage>
</organism>
<evidence type="ECO:0000313" key="2">
    <source>
        <dbReference type="Proteomes" id="UP000639643"/>
    </source>
</evidence>
<dbReference type="OrthoDB" id="4499277at2759"/>
<dbReference type="EMBL" id="WIGM01000544">
    <property type="protein sequence ID" value="KAF6822398.1"/>
    <property type="molecule type" value="Genomic_DNA"/>
</dbReference>
<name>A0A8H6K106_9PEZI</name>
<proteinExistence type="predicted"/>
<protein>
    <submittedName>
        <fullName evidence="1">Uncharacterized protein</fullName>
    </submittedName>
</protein>
<evidence type="ECO:0000313" key="1">
    <source>
        <dbReference type="EMBL" id="KAF6822398.1"/>
    </source>
</evidence>
<dbReference type="AlphaFoldDB" id="A0A8H6K106"/>
<keyword evidence="2" id="KW-1185">Reference proteome</keyword>
<comment type="caution">
    <text evidence="1">The sequence shown here is derived from an EMBL/GenBank/DDBJ whole genome shotgun (WGS) entry which is preliminary data.</text>
</comment>